<dbReference type="PROSITE" id="PS50181">
    <property type="entry name" value="FBOX"/>
    <property type="match status" value="1"/>
</dbReference>
<evidence type="ECO:0000256" key="2">
    <source>
        <dbReference type="SAM" id="Coils"/>
    </source>
</evidence>
<dbReference type="InterPro" id="IPR036047">
    <property type="entry name" value="F-box-like_dom_sf"/>
</dbReference>
<evidence type="ECO:0000259" key="3">
    <source>
        <dbReference type="PROSITE" id="PS50181"/>
    </source>
</evidence>
<feature type="repeat" description="TPR" evidence="1">
    <location>
        <begin position="1970"/>
        <end position="2003"/>
    </location>
</feature>
<dbReference type="SUPFAM" id="SSF54001">
    <property type="entry name" value="Cysteine proteinases"/>
    <property type="match status" value="1"/>
</dbReference>
<comment type="caution">
    <text evidence="4">The sequence shown here is derived from an EMBL/GenBank/DDBJ whole genome shotgun (WGS) entry which is preliminary data.</text>
</comment>
<dbReference type="PANTHER" id="PTHR19959:SF119">
    <property type="entry name" value="FUNGAL LIPASE-LIKE DOMAIN-CONTAINING PROTEIN"/>
    <property type="match status" value="1"/>
</dbReference>
<dbReference type="Gene3D" id="3.40.395.10">
    <property type="entry name" value="Adenoviral Proteinase, Chain A"/>
    <property type="match status" value="1"/>
</dbReference>
<dbReference type="STRING" id="86105.NF27_JV00010"/>
<reference evidence="4 5" key="1">
    <citation type="submission" date="2014-11" db="EMBL/GenBank/DDBJ databases">
        <title>A Rickettsiales Symbiont of Amoebae With Ancient Features.</title>
        <authorList>
            <person name="Schulz F."/>
            <person name="Martijn J."/>
            <person name="Wascher F."/>
            <person name="Kostanjsek R."/>
            <person name="Ettema T.J."/>
            <person name="Horn M."/>
        </authorList>
    </citation>
    <scope>NUCLEOTIDE SEQUENCE [LARGE SCALE GENOMIC DNA]</scope>
    <source>
        <strain evidence="4 5">UWC36</strain>
    </source>
</reference>
<feature type="repeat" description="TPR" evidence="1">
    <location>
        <begin position="962"/>
        <end position="995"/>
    </location>
</feature>
<proteinExistence type="predicted"/>
<organism evidence="4 5">
    <name type="scientific">Candidatus Jidaibacter acanthamoebae</name>
    <dbReference type="NCBI Taxonomy" id="86105"/>
    <lineage>
        <taxon>Bacteria</taxon>
        <taxon>Pseudomonadati</taxon>
        <taxon>Pseudomonadota</taxon>
        <taxon>Alphaproteobacteria</taxon>
        <taxon>Rickettsiales</taxon>
        <taxon>Candidatus Midichloriaceae</taxon>
        <taxon>Candidatus Jidaibacter</taxon>
    </lineage>
</organism>
<dbReference type="InterPro" id="IPR011990">
    <property type="entry name" value="TPR-like_helical_dom_sf"/>
</dbReference>
<dbReference type="Pfam" id="PF13424">
    <property type="entry name" value="TPR_12"/>
    <property type="match status" value="15"/>
</dbReference>
<dbReference type="PROSITE" id="PS50293">
    <property type="entry name" value="TPR_REGION"/>
    <property type="match status" value="1"/>
</dbReference>
<feature type="repeat" description="TPR" evidence="1">
    <location>
        <begin position="3337"/>
        <end position="3370"/>
    </location>
</feature>
<dbReference type="InterPro" id="IPR001810">
    <property type="entry name" value="F-box_dom"/>
</dbReference>
<dbReference type="PATRIC" id="fig|86105.3.peg.2054"/>
<evidence type="ECO:0000313" key="5">
    <source>
        <dbReference type="Proteomes" id="UP000031258"/>
    </source>
</evidence>
<sequence length="3712" mass="429810">MLEARREEILKIMNGKDYSSRAERELEDIEKQIEEITKASLKGKDKLNSESMVGEDELSQAIDLSTMIFSKKEGDKENLTSSTTEFKLSRLQNQINTECAAVLSSILPRIHIRSKVYTESILQVPQEATLRIIRYLSAQDLIQLSQVSKEFSKAGKLNKYLIIEQRYAAELRKLVYDYTLTPCFEIGTNLIKTYKELGDLYIDIGRVSNKAEDYTDAAVFYQYVLSMVERVREEQKDTTNQKLDNYEIQAFEQLEVIWRELSGLVCISINGATKLVEQESKDNRTFLKRLREKAEQKVKEIDEVSLKKEEAESAYELEEYFINETRGLFEHIAEQVKGFIARIFKECEEVIGKPPCKYSVIGLGSLALNQFTPYSDLEFAILTGNEEYKHNSDPKVQNYFKNLSHLVHFKVICLGETIIPTSKYSINLESFVCRGFNFDLGGKTPLGRIEKDKDYELIQTPEKMARYLDEKYSHIDKNLPYILEASCFIYKEKSLFIDYKRRVTEFLNKLVNGLPNREQRTVKRLKEGVKEFNHLDPSKPPILVKGDLDVFQPRLFGQEIEGKLVDVKQEIYRLPDRYIYSIAVYYGLEFESLWEAIEKMKNEEIIVSVQEEVQNPKHNLQYIVSFASMLRLRTYINNKGQFERISILYSEDSEKEVQNGIKKTFYLSEYNISEHGGLLKYYYISEPLHRSLADFCMNQKSFTSSTKKFFFNKRCFYNDSPKVKGSVYLRLLQYKKAFIALKEGMNEQPTDARLFDMLGHTSYRLGMYDEAYEFYSTILHLKENMYGKEHMEYVLSLNNIALILYEKGKYSEALKYLKQGFSIVKKLIQKEHIFYAAFLNNIAEVLKTQGQYTEALGYLKQALSIREKTNGKEHPNYIISLRSFALMLKKHGKYSEALKYLKQGLFSIEKVYGKIHPKYAAFLSNIALTVHEQGQYTEALEYLKQALVIREKVYGKEHPEYANSFNDIGTVLFAQGHYLGALENYKQALFITEKARGKQHHNYAISLSNIAKVMLVQGKYLDALNELTQALNILEMAYNKDHAEYATVLSGIASIMFAQGRYVESFKKYKQALGIREKIYGKDHPDYAGSLNNVALVLLSQGKYTQALAHERQALGIKEKVYGKEHPEYANSLYSIGTILFAQGQYIEALEYFKQALGIREKIYGRDHPDYAISLGSIATMLHTQGYYAETLEYYNKALVIIEKVYGKDHPEYATFLSGIAFVLYDQGLYPESLKYHNQALGIREKVYGKEHPEYATSLSGIALVLYDQALYLESSEYHEQVLNIREKVYGKEHPEYATSLSSIASIFTKQGKYQEALEYHNQALIIREKVYGKDHPDYSNSLYNVGNVLEVQGKHKQALEYHKQALNIREKAYGKDHPDYSNSLYNIGKILGVQGKYEEALEYHKQALIIREKVYGKDHPDYASSLSEIASVLNDQGHYMSALKYHKQALAIREKIYGKEHPSYAFALNMIAFTLKNLGQYTKSLENYNQALAIIEKVHGREHPEYASSLSGIALILYDQGYYKESLNSYDQALAIIKKTWGMNSSYHVSCLNGIAAILNVQGLYRKSLKHYNQSLAIIDEVHGKEHPYYASCLSGIASIFNAQGLYIKALEYYKEVLSIREKVYGKEHPYYASCLSNIASIFNAQGLYAKALEYYNKALVKIEKVHGKEHLDYVNSLSEKAKVLGTLGNYNEALEGYKQASTIVEKVCGKNYPYYANLLNGIASVLYNQGHYKKALKKHNQSLAIIEKVHSKEHPYYAICLNNLALTLKAGGHYNEALEKYKQALNILKEVYGKEHSDYANSLSGIASILTARKQYIYALLYYKQVLTIREKIYGKEHSDYANGLNNIAEILYYQGKYSDALLYDKLALTIIRRVYGTNHPDSANLLNNTATVLYALKEYKEAFDYYNQASIVIKQIYGEEHPYYANSLSGMALVFKVINEYEKSLSYHKQALAIRERVYGKEHPYYASSLSYIASLLSSQKQYEEALEYFQQVLVIREKTIGKEDYDYINSLNSFATILFYQGKFNEALSNYKQVLNITERVYGKEHALYSTCFNNILDVLEAQKKQNDKMILEDVKEDTLVRDSSFAIQDMSKEENIYLQIHEIVKSFIIGEHCKELKEYILSVDIGEALDKKWDGILFNNIKRAVEEYNKKGGILSRYEGEELVEAVYDFIKRRLKQERFEVTERAKKLCEDILEWEAQFKTMKEGAVESLGSASKEDEEYSKNTGKKLRDLSAAGDDRNLISNGEDRKYWYSVTDGFRLLVVIRKSMLCPIDTVGKEEERYVTHRENEEGIFIADPYHSDNFREYLRDDIARITGNHEIEEYNNDRWQSMPRVIVLPILYGLHWRSVRIEIDYESRGSSILYDDPYGVGHFPKQEMKRLLQVIKEQIGFLIRTELRNKRVEVGAEEIEVKEYEKKIDQQGSYENSYDCGVIIFSNIRGYSRREIRNEVYAEASGEEENKYSLSPITANKHEEEVVRIRARHIRECGEIAGLEINTDRSEEIEERIKQSSKNRVDRLAGNELSIGKKISELPSEYIEMIFSILEQKRALGKGERGEYTEEELEGCYKLLFKETEDVISLDCIENYIGRGVGKEDEEELDNIVLLNAEKTLKKIEGIREEVDSLYATVDIEECLHKIKEGLKLCNNGINIGKYYEQEYKLFLKLGDIYSRGEDRLDYPKAVGIYQYVLNIIDRLPDKIKKEERRKAVENKIESVEEKFIKQFNNSRQLPEGYSSKTSLEEIKKYKENLITFRALIKDKLTQIEDMGIKEGEEEIEEEGLEKRAKEVEKIYGEIREYFIGENGLIKRLLNDCIKELGGLPKVIDKKTGDGREVEYVVFGIGSMALGTMTPWSDMEWGVLIEEGLEREEERVKEYFRNLTVLMYIKVTNFGESLLTVFGIKELNNFKQSDGSDKEHNWFYDSISRRGFSFDGSQWHACKSPLGRKGYRGHNDFELIGTSQEIANFQNEEVFKLDAELSQALGYLTLISGDERLMSNYFEKVRKYQSTIQHKAFEIIKSDEEKYNPSLLFEAVSDGKILDIKKDVYRFPDRILAGLGNCILGIYPYQNSWDLLQVFKNERIISKEAYLNLSIMLDIAVELRLRNYIDNESQEGRLFLKQSPNFIFEKYNLLLNAFFFRSFSLHQSLTDITSYKAVKFVMSHYSFGLDRLNLLHIKGLINQKFLRYTEAEIQYNQLMTFYKRDKLRIDLTPDLKIIVIQTLFSLGHIYYRRDKINKAIESYVQAKELIGENKPYLELVYHICMGNIHFKREEYDDALLDYEVALKNTLDLFGEKSIEYGIILCNVANIFFRKNLLKKAEKIYLKSLEVFKGNETYSVSCLVNLGNIYYRQNNFPAALSRYKESLVIKEKSLYSKHYSIAGVLVNIGNCCRYMEDSQDAINFYNKAIWIYENGFVDDQLHYAAVLNNIACTYRDINRYDMAIKHCLKALRIKEEVLGKDSLDYAISLNLLGDLYISTEEHDKAEVCLLKSLNTKINKKDTLEIAHTKKSLAIFYFKLSQLEKVLSYAVECYFLYLSCLDDTHSLVQNTRMLILCVVSKILISQNNQSNPIKAQKYLKLLIEMKPTEQELQSIGLDEQLIVSNLQFSSDILNNGNYTPGKLIENHQVTKMLTILTGKHFKAFLRNDKSCIVDAVFKVDKKEDLEKYTQYLSERYNLPFMLERSPSGDYFIVLKEVNITEQAHLITEKFKRETIK</sequence>
<feature type="repeat" description="TPR" evidence="1">
    <location>
        <begin position="1130"/>
        <end position="1163"/>
    </location>
</feature>
<feature type="repeat" description="TPR" evidence="1">
    <location>
        <begin position="1298"/>
        <end position="1331"/>
    </location>
</feature>
<dbReference type="Pfam" id="PF00646">
    <property type="entry name" value="F-box"/>
    <property type="match status" value="1"/>
</dbReference>
<feature type="repeat" description="TPR" evidence="1">
    <location>
        <begin position="1382"/>
        <end position="1415"/>
    </location>
</feature>
<dbReference type="SUPFAM" id="SSF48452">
    <property type="entry name" value="TPR-like"/>
    <property type="match status" value="9"/>
</dbReference>
<feature type="repeat" description="TPR" evidence="1">
    <location>
        <begin position="3218"/>
        <end position="3251"/>
    </location>
</feature>
<keyword evidence="2" id="KW-0175">Coiled coil</keyword>
<dbReference type="SUPFAM" id="SSF81383">
    <property type="entry name" value="F-box domain"/>
    <property type="match status" value="1"/>
</dbReference>
<protein>
    <recommendedName>
        <fullName evidence="3">F-box domain-containing protein</fullName>
    </recommendedName>
</protein>
<name>A0A0C1QVN9_9RICK</name>
<dbReference type="InterPro" id="IPR038765">
    <property type="entry name" value="Papain-like_cys_pep_sf"/>
</dbReference>
<dbReference type="InterPro" id="IPR019734">
    <property type="entry name" value="TPR_rpt"/>
</dbReference>
<accession>A0A0C1QVN9</accession>
<dbReference type="EMBL" id="JSWE01000238">
    <property type="protein sequence ID" value="KIE04070.1"/>
    <property type="molecule type" value="Genomic_DNA"/>
</dbReference>
<feature type="domain" description="F-box" evidence="3">
    <location>
        <begin position="118"/>
        <end position="174"/>
    </location>
</feature>
<gene>
    <name evidence="4" type="ORF">NF27_JV00010</name>
</gene>
<dbReference type="Proteomes" id="UP000031258">
    <property type="component" value="Unassembled WGS sequence"/>
</dbReference>
<dbReference type="PANTHER" id="PTHR19959">
    <property type="entry name" value="KINESIN LIGHT CHAIN"/>
    <property type="match status" value="1"/>
</dbReference>
<feature type="repeat" description="TPR" evidence="1">
    <location>
        <begin position="1340"/>
        <end position="1373"/>
    </location>
</feature>
<feature type="repeat" description="TPR" evidence="1">
    <location>
        <begin position="920"/>
        <end position="953"/>
    </location>
</feature>
<evidence type="ECO:0000256" key="1">
    <source>
        <dbReference type="PROSITE-ProRule" id="PRU00339"/>
    </source>
</evidence>
<dbReference type="CDD" id="cd09917">
    <property type="entry name" value="F-box_SF"/>
    <property type="match status" value="1"/>
</dbReference>
<feature type="repeat" description="TPR" evidence="1">
    <location>
        <begin position="836"/>
        <end position="869"/>
    </location>
</feature>
<keyword evidence="5" id="KW-1185">Reference proteome</keyword>
<evidence type="ECO:0000313" key="4">
    <source>
        <dbReference type="EMBL" id="KIE04070.1"/>
    </source>
</evidence>
<dbReference type="PROSITE" id="PS50005">
    <property type="entry name" value="TPR"/>
    <property type="match status" value="11"/>
</dbReference>
<feature type="coiled-coil region" evidence="2">
    <location>
        <begin position="277"/>
        <end position="314"/>
    </location>
</feature>
<keyword evidence="1" id="KW-0802">TPR repeat</keyword>
<dbReference type="Pfam" id="PF13374">
    <property type="entry name" value="TPR_10"/>
    <property type="match status" value="4"/>
</dbReference>
<feature type="repeat" description="TPR" evidence="1">
    <location>
        <begin position="752"/>
        <end position="785"/>
    </location>
</feature>
<dbReference type="Gene3D" id="1.25.40.10">
    <property type="entry name" value="Tetratricopeptide repeat domain"/>
    <property type="match status" value="13"/>
</dbReference>
<dbReference type="SMART" id="SM00028">
    <property type="entry name" value="TPR"/>
    <property type="match status" value="39"/>
</dbReference>